<proteinExistence type="predicted"/>
<dbReference type="EMBL" id="KQ964253">
    <property type="protein sequence ID" value="KXJ89962.1"/>
    <property type="molecule type" value="Genomic_DNA"/>
</dbReference>
<evidence type="ECO:0000256" key="2">
    <source>
        <dbReference type="SAM" id="SignalP"/>
    </source>
</evidence>
<dbReference type="OrthoDB" id="4710070at2759"/>
<dbReference type="InParanoid" id="A0A136IYG3"/>
<feature type="compositionally biased region" description="Gly residues" evidence="1">
    <location>
        <begin position="480"/>
        <end position="506"/>
    </location>
</feature>
<feature type="signal peptide" evidence="2">
    <location>
        <begin position="1"/>
        <end position="18"/>
    </location>
</feature>
<dbReference type="STRING" id="196109.A0A136IYG3"/>
<protein>
    <submittedName>
        <fullName evidence="3">Uncharacterized protein</fullName>
    </submittedName>
</protein>
<feature type="chain" id="PRO_5007293277" evidence="2">
    <location>
        <begin position="19"/>
        <end position="565"/>
    </location>
</feature>
<accession>A0A136IYG3</accession>
<gene>
    <name evidence="3" type="ORF">Micbo1qcDRAFT_226963</name>
</gene>
<evidence type="ECO:0000256" key="1">
    <source>
        <dbReference type="SAM" id="MobiDB-lite"/>
    </source>
</evidence>
<feature type="region of interest" description="Disordered" evidence="1">
    <location>
        <begin position="239"/>
        <end position="272"/>
    </location>
</feature>
<organism evidence="3 4">
    <name type="scientific">Microdochium bolleyi</name>
    <dbReference type="NCBI Taxonomy" id="196109"/>
    <lineage>
        <taxon>Eukaryota</taxon>
        <taxon>Fungi</taxon>
        <taxon>Dikarya</taxon>
        <taxon>Ascomycota</taxon>
        <taxon>Pezizomycotina</taxon>
        <taxon>Sordariomycetes</taxon>
        <taxon>Xylariomycetidae</taxon>
        <taxon>Xylariales</taxon>
        <taxon>Microdochiaceae</taxon>
        <taxon>Microdochium</taxon>
    </lineage>
</organism>
<feature type="compositionally biased region" description="Gly residues" evidence="1">
    <location>
        <begin position="433"/>
        <end position="459"/>
    </location>
</feature>
<keyword evidence="4" id="KW-1185">Reference proteome</keyword>
<evidence type="ECO:0000313" key="4">
    <source>
        <dbReference type="Proteomes" id="UP000070501"/>
    </source>
</evidence>
<dbReference type="Proteomes" id="UP000070501">
    <property type="component" value="Unassembled WGS sequence"/>
</dbReference>
<feature type="compositionally biased region" description="Low complexity" evidence="1">
    <location>
        <begin position="240"/>
        <end position="264"/>
    </location>
</feature>
<feature type="compositionally biased region" description="Gly residues" evidence="1">
    <location>
        <begin position="516"/>
        <end position="531"/>
    </location>
</feature>
<dbReference type="AlphaFoldDB" id="A0A136IYG3"/>
<name>A0A136IYG3_9PEZI</name>
<keyword evidence="2" id="KW-0732">Signal</keyword>
<reference evidence="4" key="1">
    <citation type="submission" date="2016-02" db="EMBL/GenBank/DDBJ databases">
        <title>Draft genome sequence of Microdochium bolleyi, a fungal endophyte of beachgrass.</title>
        <authorList>
            <consortium name="DOE Joint Genome Institute"/>
            <person name="David A.S."/>
            <person name="May G."/>
            <person name="Haridas S."/>
            <person name="Lim J."/>
            <person name="Wang M."/>
            <person name="Labutti K."/>
            <person name="Lipzen A."/>
            <person name="Barry K."/>
            <person name="Grigoriev I.V."/>
        </authorList>
    </citation>
    <scope>NUCLEOTIDE SEQUENCE [LARGE SCALE GENOMIC DNA]</scope>
    <source>
        <strain evidence="4">J235TASD1</strain>
    </source>
</reference>
<feature type="region of interest" description="Disordered" evidence="1">
    <location>
        <begin position="413"/>
        <end position="538"/>
    </location>
</feature>
<sequence length="565" mass="55968">MHFKTVAVFLGGIGMASAAPGRSSPPKITTNLSKRWNYDLCNNNCALSGLAMPDVNTFQLPLENLRSQQCPPIAIKTASGTTVTSQVCLDFQGTNLFFNFSSFPGYTTTSATVNWKLKGNVDDSSSWSSPPPTTAITCANGNSGFVCQLPFSTIVNSGSTTAILADMCPNGDREALDFYLQFSGQAQSVDPSTGATTTVSFKSLPPCTSRDSNGQCTAYSTSLDYFEISYRCTKCNTAACSSSTTSSTSTTTSTTSSTTSKSSPTTPPPSTKTCSLGTAFGYEKPESNCQKSFPLNSCSSGAGCNRWGWYETPTLSELQHGITGPLYVGAGGNDVSKAIYVGTWTATADSQGRVTVNYATSGGSAASSYRLSEVRVGLSCLPLSQCSPGQYKYSSGPLKDVASFSTAPIAWPSCGGPGGPSSGPSGPGPNGPGGPGGPGNGPSGPGGPNGPGGPGNGPSGPGPNGPGGPGGPNGPVNGPNGPGGPGNGPNGPGGPGGPSGPGSGPGPNGPGPGGPGGPDGPGGPGGPGNNGPGNSPSDGKVALIVYAVVDVITTSGGICQAPVCN</sequence>
<evidence type="ECO:0000313" key="3">
    <source>
        <dbReference type="EMBL" id="KXJ89962.1"/>
    </source>
</evidence>